<evidence type="ECO:0000256" key="4">
    <source>
        <dbReference type="ARBA" id="ARBA00023136"/>
    </source>
</evidence>
<evidence type="ECO:0000256" key="5">
    <source>
        <dbReference type="ARBA" id="ARBA00023157"/>
    </source>
</evidence>
<comment type="subcellular location">
    <subcellularLocation>
        <location evidence="1">Membrane</location>
        <topology evidence="1">Multi-pass membrane protein</topology>
    </subcellularLocation>
</comment>
<dbReference type="Proteomes" id="UP001054837">
    <property type="component" value="Unassembled WGS sequence"/>
</dbReference>
<dbReference type="CDD" id="cd15039">
    <property type="entry name" value="7tmB3_Methuselah-like"/>
    <property type="match status" value="1"/>
</dbReference>
<evidence type="ECO:0000256" key="2">
    <source>
        <dbReference type="ARBA" id="ARBA00022692"/>
    </source>
</evidence>
<keyword evidence="8" id="KW-0732">Signal</keyword>
<feature type="compositionally biased region" description="Low complexity" evidence="6">
    <location>
        <begin position="1076"/>
        <end position="1088"/>
    </location>
</feature>
<dbReference type="InterPro" id="IPR001212">
    <property type="entry name" value="Somatomedin_B_dom"/>
</dbReference>
<feature type="compositionally biased region" description="Basic and acidic residues" evidence="6">
    <location>
        <begin position="1089"/>
        <end position="1099"/>
    </location>
</feature>
<keyword evidence="3 7" id="KW-1133">Transmembrane helix</keyword>
<feature type="signal peptide" evidence="8">
    <location>
        <begin position="1"/>
        <end position="23"/>
    </location>
</feature>
<dbReference type="PROSITE" id="PS00524">
    <property type="entry name" value="SMB_1"/>
    <property type="match status" value="1"/>
</dbReference>
<dbReference type="PROSITE" id="PS50261">
    <property type="entry name" value="G_PROTEIN_RECEP_F2_4"/>
    <property type="match status" value="1"/>
</dbReference>
<keyword evidence="11" id="KW-0675">Receptor</keyword>
<feature type="transmembrane region" description="Helical" evidence="7">
    <location>
        <begin position="835"/>
        <end position="855"/>
    </location>
</feature>
<keyword evidence="4 7" id="KW-0472">Membrane</keyword>
<accession>A0AAV4MY53</accession>
<evidence type="ECO:0000256" key="8">
    <source>
        <dbReference type="SAM" id="SignalP"/>
    </source>
</evidence>
<dbReference type="PANTHER" id="PTHR45902:SF3">
    <property type="entry name" value="G-PROTEIN COUPLED RECEPTORS FAMILY 2 PROFILE 2 DOMAIN-CONTAINING PROTEIN"/>
    <property type="match status" value="1"/>
</dbReference>
<dbReference type="InterPro" id="IPR053231">
    <property type="entry name" value="GPCR_LN-TM7"/>
</dbReference>
<dbReference type="Gene3D" id="4.10.410.20">
    <property type="match status" value="1"/>
</dbReference>
<feature type="chain" id="PRO_5043775045" evidence="8">
    <location>
        <begin position="24"/>
        <end position="1099"/>
    </location>
</feature>
<dbReference type="PROSITE" id="PS50958">
    <property type="entry name" value="SMB_2"/>
    <property type="match status" value="1"/>
</dbReference>
<feature type="transmembrane region" description="Helical" evidence="7">
    <location>
        <begin position="1005"/>
        <end position="1027"/>
    </location>
</feature>
<reference evidence="11 12" key="1">
    <citation type="submission" date="2021-06" db="EMBL/GenBank/DDBJ databases">
        <title>Caerostris darwini draft genome.</title>
        <authorList>
            <person name="Kono N."/>
            <person name="Arakawa K."/>
        </authorList>
    </citation>
    <scope>NUCLEOTIDE SEQUENCE [LARGE SCALE GENOMIC DNA]</scope>
</reference>
<dbReference type="Pfam" id="PF01033">
    <property type="entry name" value="Somatomedin_B"/>
    <property type="match status" value="1"/>
</dbReference>
<name>A0AAV4MY53_9ARAC</name>
<feature type="domain" description="SMB" evidence="10">
    <location>
        <begin position="75"/>
        <end position="118"/>
    </location>
</feature>
<evidence type="ECO:0000256" key="3">
    <source>
        <dbReference type="ARBA" id="ARBA00022989"/>
    </source>
</evidence>
<evidence type="ECO:0000313" key="12">
    <source>
        <dbReference type="Proteomes" id="UP001054837"/>
    </source>
</evidence>
<comment type="caution">
    <text evidence="11">The sequence shown here is derived from an EMBL/GenBank/DDBJ whole genome shotgun (WGS) entry which is preliminary data.</text>
</comment>
<keyword evidence="5" id="KW-1015">Disulfide bond</keyword>
<feature type="transmembrane region" description="Helical" evidence="7">
    <location>
        <begin position="923"/>
        <end position="952"/>
    </location>
</feature>
<feature type="region of interest" description="Disordered" evidence="6">
    <location>
        <begin position="1076"/>
        <end position="1099"/>
    </location>
</feature>
<dbReference type="AlphaFoldDB" id="A0AAV4MY53"/>
<evidence type="ECO:0000313" key="11">
    <source>
        <dbReference type="EMBL" id="GIX76331.1"/>
    </source>
</evidence>
<feature type="domain" description="G-protein coupled receptors family 2 profile 2" evidence="9">
    <location>
        <begin position="769"/>
        <end position="1029"/>
    </location>
</feature>
<protein>
    <submittedName>
        <fullName evidence="11">G-protein coupled receptor Mth2</fullName>
    </submittedName>
</protein>
<dbReference type="SUPFAM" id="SSF90188">
    <property type="entry name" value="Somatomedin B domain"/>
    <property type="match status" value="1"/>
</dbReference>
<feature type="transmembrane region" description="Helical" evidence="7">
    <location>
        <begin position="806"/>
        <end position="823"/>
    </location>
</feature>
<dbReference type="Pfam" id="PF00002">
    <property type="entry name" value="7tm_2"/>
    <property type="match status" value="1"/>
</dbReference>
<sequence length="1099" mass="124899">MDATKWCVLLYLFFGQLIDGVNRERENSVLPERFNFNYKGAGSPSNGLIREKRSGDNFASNIESFPSIHGPLCSPYDSCISRCDELPRGLPFTCNCDPKCVLYSDCCADFLNECGNHTTSQKNNVSTSITLSANVTCEPLFQDYSVFIVSMCSPRWRNAVIKELCSTELTTECVFSNVVSNFTDLNNTYVRCEEFVNLQCVEEMKLKCNETIQPACTKLIEKRCSKITSAKCRNCRKEFLPVFDKNQIMYRNSYCAMCNFEDNYFTNELRTLVKEMYDFSHSDSKIVNTPSGVRNCFLSVIDSCPSDENVFLSSLCANSSGPVHSHTSVYKNIYCALCNNESLNELRCINSSDFFLANSADQSVMFGMINPFIADLVTGITSDIQGLRLDDIPAAFSMLLNFGLDGRQRVYISSEDDEKMKQHQRNCGSGKIWDPFSSVCRKLHCSTQFVLVNYQCVRKDNYEGDDSENDTDIAIPDAKANSVHLTFNAEMELFDFLQFYAQNISEICDSIRESFSTSFNIKMDRIRNVSFNISLGNFSTFNETLEFLKVMDEFHPINFTIDLDLYELSSDNLTEPEPSVDSIVSLLASALSVNGFDLGIGNRTSRIYEIHQTVDFLESWCNPKEGGEMKKYWNSDFKLILNDNVTSPIGERIKGIYINKTDKFYPKGQFVADILYQGYQFNQNLINVSGLAVVCDWKVQLNESCARIILEKHEYLIQENGSVLILNGSTDSIDDSVFEEAENESIVVCLLSPKIIVDDDYYMKMDKIQGYLSSSLSWISVFAMIGVLATYALFSSLRNLPGCNTMNLTISLLSMQITFLLGQRNTVTGDDCKGVAIIFHYEILCCFMWMNIMAYDLYKTFGNKTVLNNIRSKGKYLLRYLAYAYGIPLFVVIITTLVDHFWVDSFFSPRYGKNNVCWINGKYAALIYFAVPLAIVMCVNFIFYILTIWSIRNVKHVLYLSNQKKNQTGKSDVFLYARMALVIGLTWAFAFAAAFTRQDLLTGRILTYLFIISNTLQGVFIFVVFVCNRRVYQLYKEAIRKLLVRISNSSASKKTSDRINRFLNILHRTESVDTVMSTVSNSSSNSKTNDSKLKSIEEE</sequence>
<evidence type="ECO:0000256" key="6">
    <source>
        <dbReference type="SAM" id="MobiDB-lite"/>
    </source>
</evidence>
<evidence type="ECO:0000256" key="1">
    <source>
        <dbReference type="ARBA" id="ARBA00004141"/>
    </source>
</evidence>
<dbReference type="EMBL" id="BPLQ01000920">
    <property type="protein sequence ID" value="GIX76331.1"/>
    <property type="molecule type" value="Genomic_DNA"/>
</dbReference>
<dbReference type="InterPro" id="IPR017981">
    <property type="entry name" value="GPCR_2-like_7TM"/>
</dbReference>
<dbReference type="GO" id="GO:0016020">
    <property type="term" value="C:membrane"/>
    <property type="evidence" value="ECO:0007669"/>
    <property type="project" value="UniProtKB-SubCell"/>
</dbReference>
<dbReference type="GO" id="GO:0004930">
    <property type="term" value="F:G protein-coupled receptor activity"/>
    <property type="evidence" value="ECO:0007669"/>
    <property type="project" value="InterPro"/>
</dbReference>
<dbReference type="InterPro" id="IPR000832">
    <property type="entry name" value="GPCR_2_secretin-like"/>
</dbReference>
<evidence type="ECO:0000259" key="10">
    <source>
        <dbReference type="PROSITE" id="PS50958"/>
    </source>
</evidence>
<dbReference type="SMART" id="SM00201">
    <property type="entry name" value="SO"/>
    <property type="match status" value="1"/>
</dbReference>
<dbReference type="InterPro" id="IPR036024">
    <property type="entry name" value="Somatomedin_B-like_dom_sf"/>
</dbReference>
<feature type="transmembrane region" description="Helical" evidence="7">
    <location>
        <begin position="973"/>
        <end position="993"/>
    </location>
</feature>
<evidence type="ECO:0000256" key="7">
    <source>
        <dbReference type="SAM" id="Phobius"/>
    </source>
</evidence>
<organism evidence="11 12">
    <name type="scientific">Caerostris darwini</name>
    <dbReference type="NCBI Taxonomy" id="1538125"/>
    <lineage>
        <taxon>Eukaryota</taxon>
        <taxon>Metazoa</taxon>
        <taxon>Ecdysozoa</taxon>
        <taxon>Arthropoda</taxon>
        <taxon>Chelicerata</taxon>
        <taxon>Arachnida</taxon>
        <taxon>Araneae</taxon>
        <taxon>Araneomorphae</taxon>
        <taxon>Entelegynae</taxon>
        <taxon>Araneoidea</taxon>
        <taxon>Araneidae</taxon>
        <taxon>Caerostris</taxon>
    </lineage>
</organism>
<gene>
    <name evidence="11" type="primary">mth2_3</name>
    <name evidence="11" type="ORF">CDAR_418691</name>
</gene>
<dbReference type="SUPFAM" id="SSF81321">
    <property type="entry name" value="Family A G protein-coupled receptor-like"/>
    <property type="match status" value="1"/>
</dbReference>
<proteinExistence type="predicted"/>
<feature type="transmembrane region" description="Helical" evidence="7">
    <location>
        <begin position="876"/>
        <end position="903"/>
    </location>
</feature>
<dbReference type="Gene3D" id="1.20.1070.10">
    <property type="entry name" value="Rhodopsin 7-helix transmembrane proteins"/>
    <property type="match status" value="1"/>
</dbReference>
<keyword evidence="12" id="KW-1185">Reference proteome</keyword>
<dbReference type="GO" id="GO:0007166">
    <property type="term" value="P:cell surface receptor signaling pathway"/>
    <property type="evidence" value="ECO:0007669"/>
    <property type="project" value="InterPro"/>
</dbReference>
<feature type="transmembrane region" description="Helical" evidence="7">
    <location>
        <begin position="775"/>
        <end position="794"/>
    </location>
</feature>
<evidence type="ECO:0000259" key="9">
    <source>
        <dbReference type="PROSITE" id="PS50261"/>
    </source>
</evidence>
<keyword evidence="2 7" id="KW-0812">Transmembrane</keyword>
<dbReference type="PANTHER" id="PTHR45902">
    <property type="entry name" value="LATROPHILIN RECEPTOR-LIKE PROTEIN A"/>
    <property type="match status" value="1"/>
</dbReference>